<name>A0ABV0KQT1_9CYAN</name>
<feature type="compositionally biased region" description="Acidic residues" evidence="1">
    <location>
        <begin position="124"/>
        <end position="134"/>
    </location>
</feature>
<keyword evidence="3" id="KW-1185">Reference proteome</keyword>
<reference evidence="2 3" key="1">
    <citation type="submission" date="2022-04" db="EMBL/GenBank/DDBJ databases">
        <title>Positive selection, recombination, and allopatry shape intraspecific diversity of widespread and dominant cyanobacteria.</title>
        <authorList>
            <person name="Wei J."/>
            <person name="Shu W."/>
            <person name="Hu C."/>
        </authorList>
    </citation>
    <scope>NUCLEOTIDE SEQUENCE [LARGE SCALE GENOMIC DNA]</scope>
    <source>
        <strain evidence="2 3">AS-A4</strain>
    </source>
</reference>
<organism evidence="2 3">
    <name type="scientific">Stenomitos frigidus AS-A4</name>
    <dbReference type="NCBI Taxonomy" id="2933935"/>
    <lineage>
        <taxon>Bacteria</taxon>
        <taxon>Bacillati</taxon>
        <taxon>Cyanobacteriota</taxon>
        <taxon>Cyanophyceae</taxon>
        <taxon>Leptolyngbyales</taxon>
        <taxon>Leptolyngbyaceae</taxon>
        <taxon>Stenomitos</taxon>
    </lineage>
</organism>
<comment type="caution">
    <text evidence="2">The sequence shown here is derived from an EMBL/GenBank/DDBJ whole genome shotgun (WGS) entry which is preliminary data.</text>
</comment>
<evidence type="ECO:0000256" key="1">
    <source>
        <dbReference type="SAM" id="MobiDB-lite"/>
    </source>
</evidence>
<protein>
    <submittedName>
        <fullName evidence="2">Uncharacterized protein</fullName>
    </submittedName>
</protein>
<dbReference type="EMBL" id="JAMPLM010000032">
    <property type="protein sequence ID" value="MEP1061366.1"/>
    <property type="molecule type" value="Genomic_DNA"/>
</dbReference>
<dbReference type="RefSeq" id="WP_190449740.1">
    <property type="nucleotide sequence ID" value="NZ_JAMPLM010000032.1"/>
</dbReference>
<evidence type="ECO:0000313" key="2">
    <source>
        <dbReference type="EMBL" id="MEP1061366.1"/>
    </source>
</evidence>
<evidence type="ECO:0000313" key="3">
    <source>
        <dbReference type="Proteomes" id="UP001476950"/>
    </source>
</evidence>
<gene>
    <name evidence="2" type="ORF">NDI38_23325</name>
</gene>
<accession>A0ABV0KQT1</accession>
<dbReference type="Proteomes" id="UP001476950">
    <property type="component" value="Unassembled WGS sequence"/>
</dbReference>
<proteinExistence type="predicted"/>
<feature type="region of interest" description="Disordered" evidence="1">
    <location>
        <begin position="104"/>
        <end position="134"/>
    </location>
</feature>
<sequence length="134" mass="15091">MTSTCFLTVESDPDAEEAWKRFSCNDTVRLTSPDFRKSLQQMFAHKPAGQYLVKVTATLELSQLDFEPQVVPPASNLEEPDNWYNADHATTVCRHPCGQVEAEETSDLPWTEDPQTAVAVGQTEGDDFDPERHF</sequence>